<dbReference type="Gene3D" id="3.30.230.10">
    <property type="match status" value="1"/>
</dbReference>
<dbReference type="InterPro" id="IPR020568">
    <property type="entry name" value="Ribosomal_Su5_D2-typ_SF"/>
</dbReference>
<dbReference type="SMART" id="SM00853">
    <property type="entry name" value="MutL_C"/>
    <property type="match status" value="1"/>
</dbReference>
<dbReference type="InterPro" id="IPR036890">
    <property type="entry name" value="HATPase_C_sf"/>
</dbReference>
<dbReference type="SUPFAM" id="SSF54211">
    <property type="entry name" value="Ribosomal protein S5 domain 2-like"/>
    <property type="match status" value="1"/>
</dbReference>
<evidence type="ECO:0000313" key="8">
    <source>
        <dbReference type="EMBL" id="TRO83809.1"/>
    </source>
</evidence>
<organism evidence="8 9">
    <name type="scientific">Trichloromonas acetexigens</name>
    <dbReference type="NCBI Taxonomy" id="38815"/>
    <lineage>
        <taxon>Bacteria</taxon>
        <taxon>Pseudomonadati</taxon>
        <taxon>Thermodesulfobacteriota</taxon>
        <taxon>Desulfuromonadia</taxon>
        <taxon>Desulfuromonadales</taxon>
        <taxon>Trichloromonadaceae</taxon>
        <taxon>Trichloromonas</taxon>
    </lineage>
</organism>
<dbReference type="InterPro" id="IPR014721">
    <property type="entry name" value="Ribsml_uS5_D2-typ_fold_subgr"/>
</dbReference>
<dbReference type="PROSITE" id="PS00058">
    <property type="entry name" value="DNA_MISMATCH_REPAIR_1"/>
    <property type="match status" value="1"/>
</dbReference>
<dbReference type="InterPro" id="IPR020667">
    <property type="entry name" value="DNA_mismatch_repair_MutL"/>
</dbReference>
<dbReference type="InterPro" id="IPR042120">
    <property type="entry name" value="MutL_C_dimsub"/>
</dbReference>
<dbReference type="Gene3D" id="3.30.1370.100">
    <property type="entry name" value="MutL, C-terminal domain, regulatory subdomain"/>
    <property type="match status" value="1"/>
</dbReference>
<evidence type="ECO:0000259" key="6">
    <source>
        <dbReference type="SMART" id="SM00853"/>
    </source>
</evidence>
<evidence type="ECO:0000256" key="2">
    <source>
        <dbReference type="ARBA" id="ARBA00021975"/>
    </source>
</evidence>
<evidence type="ECO:0000313" key="9">
    <source>
        <dbReference type="Proteomes" id="UP000317155"/>
    </source>
</evidence>
<keyword evidence="8" id="KW-0255">Endonuclease</keyword>
<reference evidence="8 9" key="1">
    <citation type="submission" date="2019-07" db="EMBL/GenBank/DDBJ databases">
        <title>Insights of Desulfuromonas acetexigens electromicrobiology.</title>
        <authorList>
            <person name="Katuri K."/>
            <person name="Sapireddy V."/>
            <person name="Shaw D.R."/>
            <person name="Saikaly P."/>
        </authorList>
    </citation>
    <scope>NUCLEOTIDE SEQUENCE [LARGE SCALE GENOMIC DNA]</scope>
    <source>
        <strain evidence="8 9">2873</strain>
    </source>
</reference>
<dbReference type="SMART" id="SM01340">
    <property type="entry name" value="DNA_mis_repair"/>
    <property type="match status" value="1"/>
</dbReference>
<feature type="domain" description="DNA mismatch repair protein S5" evidence="7">
    <location>
        <begin position="210"/>
        <end position="329"/>
    </location>
</feature>
<dbReference type="CDD" id="cd16926">
    <property type="entry name" value="HATPase_MutL-MLH-PMS-like"/>
    <property type="match status" value="1"/>
</dbReference>
<dbReference type="Pfam" id="PF01119">
    <property type="entry name" value="DNA_mis_repair"/>
    <property type="match status" value="1"/>
</dbReference>
<sequence>MSGTIQILPEQLCNQIAAGEVVERPASVVKELLENALDAGATEITVEVEKGGRRLIRVVDNGHGMGKDDAFLCLERHATSKIRGADDLFALRTLGFRGEALPSIASVSRMLLRTHAAGEESGWEIYAEGGVIRRANAFGMPPGTTVEIRDLFFNTPARRKFLRKVETELGHIADLVTRLALAVPQVHFRLVHDGRTLVDAYRQSRLAERVGALLGRPLLADLLELDVDDGEGMRLSGFISQPAVQRATTGALHLYINHRYVRDRVVRHALLEGYRHVLPRGRYPVVVLFLELDPGRVDVNVHPTKDEVRFRDQRQVHDFIAEAVRRTLKSSSWLPESSSLHASVEEAPAIYGPEVNDVPRPLASPRDLRQEIQESLDTYARTHFPSPQPAVSTPASTAGTLTASVASPPLTPAAEAGFFSSLRLIGQYRNSYLVCQDGQDLILIDQHAAHERIGFERLRQQYRQGHIPSQALLFPVVIEVDFAEAEALRETLPHLERLGLIVEPFGGKSYVLKEIPQLLDTDQAEQLLRDLAAELRQIGQSTLAEDALEQVLILMACHGVIRANQALSPPQMTALLRDLDRVDFGAQCPHGRPVMVRQRLAEIEKLFKRS</sequence>
<keyword evidence="4 5" id="KW-0234">DNA repair</keyword>
<dbReference type="GO" id="GO:0006298">
    <property type="term" value="P:mismatch repair"/>
    <property type="evidence" value="ECO:0007669"/>
    <property type="project" value="UniProtKB-UniRule"/>
</dbReference>
<dbReference type="Pfam" id="PF13589">
    <property type="entry name" value="HATPase_c_3"/>
    <property type="match status" value="1"/>
</dbReference>
<dbReference type="InterPro" id="IPR037198">
    <property type="entry name" value="MutL_C_sf"/>
</dbReference>
<keyword evidence="8" id="KW-0540">Nuclease</keyword>
<dbReference type="InterPro" id="IPR038973">
    <property type="entry name" value="MutL/Mlh/Pms-like"/>
</dbReference>
<dbReference type="GO" id="GO:0032300">
    <property type="term" value="C:mismatch repair complex"/>
    <property type="evidence" value="ECO:0007669"/>
    <property type="project" value="InterPro"/>
</dbReference>
<dbReference type="GO" id="GO:0005524">
    <property type="term" value="F:ATP binding"/>
    <property type="evidence" value="ECO:0007669"/>
    <property type="project" value="InterPro"/>
</dbReference>
<comment type="caution">
    <text evidence="8">The sequence shown here is derived from an EMBL/GenBank/DDBJ whole genome shotgun (WGS) entry which is preliminary data.</text>
</comment>
<dbReference type="FunFam" id="3.30.565.10:FF:000003">
    <property type="entry name" value="DNA mismatch repair endonuclease MutL"/>
    <property type="match status" value="1"/>
</dbReference>
<dbReference type="Gene3D" id="3.30.565.10">
    <property type="entry name" value="Histidine kinase-like ATPase, C-terminal domain"/>
    <property type="match status" value="1"/>
</dbReference>
<dbReference type="InterPro" id="IPR014762">
    <property type="entry name" value="DNA_mismatch_repair_CS"/>
</dbReference>
<dbReference type="Proteomes" id="UP000317155">
    <property type="component" value="Unassembled WGS sequence"/>
</dbReference>
<feature type="domain" description="MutL C-terminal dimerisation" evidence="6">
    <location>
        <begin position="424"/>
        <end position="567"/>
    </location>
</feature>
<dbReference type="Pfam" id="PF08676">
    <property type="entry name" value="MutL_C"/>
    <property type="match status" value="1"/>
</dbReference>
<accession>A0A550JKR6</accession>
<dbReference type="PANTHER" id="PTHR10073">
    <property type="entry name" value="DNA MISMATCH REPAIR PROTEIN MLH, PMS, MUTL"/>
    <property type="match status" value="1"/>
</dbReference>
<evidence type="ECO:0000259" key="7">
    <source>
        <dbReference type="SMART" id="SM01340"/>
    </source>
</evidence>
<dbReference type="SUPFAM" id="SSF118116">
    <property type="entry name" value="DNA mismatch repair protein MutL"/>
    <property type="match status" value="1"/>
</dbReference>
<dbReference type="OrthoDB" id="9763467at2"/>
<dbReference type="GO" id="GO:0004519">
    <property type="term" value="F:endonuclease activity"/>
    <property type="evidence" value="ECO:0007669"/>
    <property type="project" value="UniProtKB-KW"/>
</dbReference>
<dbReference type="GO" id="GO:0016887">
    <property type="term" value="F:ATP hydrolysis activity"/>
    <property type="evidence" value="ECO:0007669"/>
    <property type="project" value="InterPro"/>
</dbReference>
<dbReference type="Gene3D" id="3.30.1540.20">
    <property type="entry name" value="MutL, C-terminal domain, dimerisation subdomain"/>
    <property type="match status" value="1"/>
</dbReference>
<dbReference type="InterPro" id="IPR042121">
    <property type="entry name" value="MutL_C_regsub"/>
</dbReference>
<name>A0A550JKR6_9BACT</name>
<dbReference type="RefSeq" id="WP_092052554.1">
    <property type="nucleotide sequence ID" value="NZ_FOJJ01000001.1"/>
</dbReference>
<evidence type="ECO:0000256" key="3">
    <source>
        <dbReference type="ARBA" id="ARBA00022763"/>
    </source>
</evidence>
<evidence type="ECO:0000256" key="1">
    <source>
        <dbReference type="ARBA" id="ARBA00006082"/>
    </source>
</evidence>
<keyword evidence="9" id="KW-1185">Reference proteome</keyword>
<dbReference type="HAMAP" id="MF_00149">
    <property type="entry name" value="DNA_mis_repair"/>
    <property type="match status" value="1"/>
</dbReference>
<comment type="similarity">
    <text evidence="1 5">Belongs to the DNA mismatch repair MutL/HexB family.</text>
</comment>
<dbReference type="SUPFAM" id="SSF55874">
    <property type="entry name" value="ATPase domain of HSP90 chaperone/DNA topoisomerase II/histidine kinase"/>
    <property type="match status" value="1"/>
</dbReference>
<dbReference type="InterPro" id="IPR002099">
    <property type="entry name" value="MutL/Mlh/PMS"/>
</dbReference>
<keyword evidence="8" id="KW-0378">Hydrolase</keyword>
<dbReference type="InterPro" id="IPR014790">
    <property type="entry name" value="MutL_C"/>
</dbReference>
<evidence type="ECO:0000256" key="4">
    <source>
        <dbReference type="ARBA" id="ARBA00023204"/>
    </source>
</evidence>
<gene>
    <name evidence="5 8" type="primary">mutL</name>
    <name evidence="8" type="ORF">FL622_01090</name>
</gene>
<dbReference type="EMBL" id="VJVV01000001">
    <property type="protein sequence ID" value="TRO83809.1"/>
    <property type="molecule type" value="Genomic_DNA"/>
</dbReference>
<dbReference type="GO" id="GO:0030983">
    <property type="term" value="F:mismatched DNA binding"/>
    <property type="evidence" value="ECO:0007669"/>
    <property type="project" value="InterPro"/>
</dbReference>
<dbReference type="InterPro" id="IPR013507">
    <property type="entry name" value="DNA_mismatch_S5_2-like"/>
</dbReference>
<dbReference type="AlphaFoldDB" id="A0A550JKR6"/>
<evidence type="ECO:0000256" key="5">
    <source>
        <dbReference type="HAMAP-Rule" id="MF_00149"/>
    </source>
</evidence>
<protein>
    <recommendedName>
        <fullName evidence="2 5">DNA mismatch repair protein MutL</fullName>
    </recommendedName>
</protein>
<dbReference type="GO" id="GO:0140664">
    <property type="term" value="F:ATP-dependent DNA damage sensor activity"/>
    <property type="evidence" value="ECO:0007669"/>
    <property type="project" value="InterPro"/>
</dbReference>
<dbReference type="PANTHER" id="PTHR10073:SF12">
    <property type="entry name" value="DNA MISMATCH REPAIR PROTEIN MLH1"/>
    <property type="match status" value="1"/>
</dbReference>
<proteinExistence type="inferred from homology"/>
<dbReference type="CDD" id="cd00782">
    <property type="entry name" value="MutL_Trans"/>
    <property type="match status" value="1"/>
</dbReference>
<keyword evidence="3 5" id="KW-0227">DNA damage</keyword>
<comment type="function">
    <text evidence="5">This protein is involved in the repair of mismatches in DNA. It is required for dam-dependent methyl-directed DNA mismatch repair. May act as a 'molecular matchmaker', a protein that promotes the formation of a stable complex between two or more DNA-binding proteins in an ATP-dependent manner without itself being part of a final effector complex.</text>
</comment>
<dbReference type="NCBIfam" id="TIGR00585">
    <property type="entry name" value="mutl"/>
    <property type="match status" value="1"/>
</dbReference>